<comment type="similarity">
    <text evidence="5">Belongs to the binding-protein-dependent transport system permease family.</text>
</comment>
<comment type="caution">
    <text evidence="7">The sequence shown here is derived from an EMBL/GenBank/DDBJ whole genome shotgun (WGS) entry which is preliminary data.</text>
</comment>
<comment type="subcellular location">
    <subcellularLocation>
        <location evidence="1 5">Cell membrane</location>
        <topology evidence="1 5">Multi-pass membrane protein</topology>
    </subcellularLocation>
</comment>
<dbReference type="PROSITE" id="PS50928">
    <property type="entry name" value="ABC_TM1"/>
    <property type="match status" value="1"/>
</dbReference>
<evidence type="ECO:0000256" key="5">
    <source>
        <dbReference type="RuleBase" id="RU363032"/>
    </source>
</evidence>
<dbReference type="EMBL" id="WIEZ01000015">
    <property type="protein sequence ID" value="NKM48310.1"/>
    <property type="molecule type" value="Genomic_DNA"/>
</dbReference>
<gene>
    <name evidence="7" type="ORF">GFL91_25745</name>
</gene>
<proteinExistence type="inferred from homology"/>
<organism evidence="7 8">
    <name type="scientific">Rhizobium leguminosarum bv. viciae</name>
    <dbReference type="NCBI Taxonomy" id="387"/>
    <lineage>
        <taxon>Bacteria</taxon>
        <taxon>Pseudomonadati</taxon>
        <taxon>Pseudomonadota</taxon>
        <taxon>Alphaproteobacteria</taxon>
        <taxon>Hyphomicrobiales</taxon>
        <taxon>Rhizobiaceae</taxon>
        <taxon>Rhizobium/Agrobacterium group</taxon>
        <taxon>Rhizobium</taxon>
    </lineage>
</organism>
<dbReference type="Gene3D" id="1.10.3720.10">
    <property type="entry name" value="MetI-like"/>
    <property type="match status" value="1"/>
</dbReference>
<dbReference type="Pfam" id="PF00528">
    <property type="entry name" value="BPD_transp_1"/>
    <property type="match status" value="1"/>
</dbReference>
<sequence length="327" mass="36205">MTPGHSSRVRGILMNMTRSISALQAVGADKAQRAGERRTGWLLLTPAFVLMNIVGFFPMVYSLYISLTDYNPTHGGIARFVGLKNYASAVLDLQFWHAVGLTCVFVTLSVVSSLVLAVLLSLLFNLRYPGFFLLRTIILIPMLITPIAVGIVWRVMMMPDLGVLNYLLSIVGLQPQLWTSSAGTALLSIILVDIWQWTPFMFLIVFAGISSLPKSPFEAAAIDGAGPIRVFFSITLPLLRPVIVIATLLRIVDAFRTYDTAFIMTRGGPDFATDLVSVYLQRVNFRFFDLGYGAALSWVTLLIVTVIILIFTKLSGFTRIISEKEDR</sequence>
<name>A0A8I2GXD7_RHILV</name>
<feature type="transmembrane region" description="Helical" evidence="5">
    <location>
        <begin position="95"/>
        <end position="120"/>
    </location>
</feature>
<dbReference type="PANTHER" id="PTHR43759:SF1">
    <property type="entry name" value="GLUCOSE IMPORT SYSTEM PERMEASE PROTEIN GLCT"/>
    <property type="match status" value="1"/>
</dbReference>
<dbReference type="InterPro" id="IPR035906">
    <property type="entry name" value="MetI-like_sf"/>
</dbReference>
<dbReference type="CDD" id="cd06261">
    <property type="entry name" value="TM_PBP2"/>
    <property type="match status" value="1"/>
</dbReference>
<keyword evidence="5" id="KW-0813">Transport</keyword>
<dbReference type="AlphaFoldDB" id="A0A8I2GXD7"/>
<keyword evidence="4 5" id="KW-0472">Membrane</keyword>
<dbReference type="InterPro" id="IPR000515">
    <property type="entry name" value="MetI-like"/>
</dbReference>
<dbReference type="PANTHER" id="PTHR43759">
    <property type="entry name" value="TREHALOSE TRANSPORT SYSTEM PERMEASE PROTEIN SUGA"/>
    <property type="match status" value="1"/>
</dbReference>
<feature type="transmembrane region" description="Helical" evidence="5">
    <location>
        <begin position="132"/>
        <end position="156"/>
    </location>
</feature>
<evidence type="ECO:0000256" key="3">
    <source>
        <dbReference type="ARBA" id="ARBA00022989"/>
    </source>
</evidence>
<evidence type="ECO:0000259" key="6">
    <source>
        <dbReference type="PROSITE" id="PS50928"/>
    </source>
</evidence>
<protein>
    <submittedName>
        <fullName evidence="7">ABC transporter permease subunit</fullName>
    </submittedName>
</protein>
<dbReference type="InterPro" id="IPR052730">
    <property type="entry name" value="Sugar_ABC_transporter"/>
</dbReference>
<keyword evidence="3 5" id="KW-1133">Transmembrane helix</keyword>
<feature type="transmembrane region" description="Helical" evidence="5">
    <location>
        <begin position="185"/>
        <end position="209"/>
    </location>
</feature>
<feature type="transmembrane region" description="Helical" evidence="5">
    <location>
        <begin position="230"/>
        <end position="252"/>
    </location>
</feature>
<dbReference type="Proteomes" id="UP000662259">
    <property type="component" value="Unassembled WGS sequence"/>
</dbReference>
<feature type="transmembrane region" description="Helical" evidence="5">
    <location>
        <begin position="290"/>
        <end position="311"/>
    </location>
</feature>
<feature type="domain" description="ABC transmembrane type-1" evidence="6">
    <location>
        <begin position="99"/>
        <end position="311"/>
    </location>
</feature>
<dbReference type="GO" id="GO:0005886">
    <property type="term" value="C:plasma membrane"/>
    <property type="evidence" value="ECO:0007669"/>
    <property type="project" value="UniProtKB-SubCell"/>
</dbReference>
<evidence type="ECO:0000256" key="1">
    <source>
        <dbReference type="ARBA" id="ARBA00004651"/>
    </source>
</evidence>
<dbReference type="SUPFAM" id="SSF160964">
    <property type="entry name" value="MalF N-terminal region-like"/>
    <property type="match status" value="1"/>
</dbReference>
<accession>A0A8I2GXD7</accession>
<reference evidence="7" key="1">
    <citation type="submission" date="2019-10" db="EMBL/GenBank/DDBJ databases">
        <title>Rhizobium leguminosarum symbiovar viciae collection.</title>
        <authorList>
            <person name="Boivin S."/>
            <person name="Lepetit M."/>
        </authorList>
    </citation>
    <scope>NUCLEOTIDE SEQUENCE</scope>
    <source>
        <strain evidence="7">L143</strain>
    </source>
</reference>
<dbReference type="SUPFAM" id="SSF161098">
    <property type="entry name" value="MetI-like"/>
    <property type="match status" value="1"/>
</dbReference>
<evidence type="ECO:0000256" key="2">
    <source>
        <dbReference type="ARBA" id="ARBA00022692"/>
    </source>
</evidence>
<evidence type="ECO:0000313" key="7">
    <source>
        <dbReference type="EMBL" id="NKM48310.1"/>
    </source>
</evidence>
<dbReference type="GO" id="GO:0055085">
    <property type="term" value="P:transmembrane transport"/>
    <property type="evidence" value="ECO:0007669"/>
    <property type="project" value="InterPro"/>
</dbReference>
<evidence type="ECO:0000313" key="8">
    <source>
        <dbReference type="Proteomes" id="UP000662259"/>
    </source>
</evidence>
<keyword evidence="2 5" id="KW-0812">Transmembrane</keyword>
<feature type="transmembrane region" description="Helical" evidence="5">
    <location>
        <begin position="40"/>
        <end position="64"/>
    </location>
</feature>
<evidence type="ECO:0000256" key="4">
    <source>
        <dbReference type="ARBA" id="ARBA00023136"/>
    </source>
</evidence>